<gene>
    <name evidence="1" type="ORF">NQ176_g11423</name>
</gene>
<protein>
    <submittedName>
        <fullName evidence="1">Uncharacterized protein</fullName>
    </submittedName>
</protein>
<dbReference type="EMBL" id="JANJQO010003912">
    <property type="protein sequence ID" value="KAJ2955112.1"/>
    <property type="molecule type" value="Genomic_DNA"/>
</dbReference>
<reference evidence="1" key="1">
    <citation type="submission" date="2022-08" db="EMBL/GenBank/DDBJ databases">
        <title>Genome Sequence of Lecanicillium fungicola.</title>
        <authorList>
            <person name="Buettner E."/>
        </authorList>
    </citation>
    <scope>NUCLEOTIDE SEQUENCE</scope>
    <source>
        <strain evidence="1">Babe33</strain>
    </source>
</reference>
<evidence type="ECO:0000313" key="1">
    <source>
        <dbReference type="EMBL" id="KAJ2955112.1"/>
    </source>
</evidence>
<name>A0ACC1MAC7_9HYPO</name>
<dbReference type="Proteomes" id="UP001143910">
    <property type="component" value="Unassembled WGS sequence"/>
</dbReference>
<sequence>MDNNDNNGKLDGSWLAMEESRRVWWAILIMDRFLSLGNPSRRLSTADPQFNFYLPVDDKAFLDGGATPQLAVTISAGFNLNMGSFARLAQATFLSSQAIQHLSQPEAPSQINGIARTADNTAQLRRTLAAQVHAAEEEQEIRRLPTCCQAMFSYCAVLLLQEHEWQAVGITSTEQAYQYMFEETTRALDFFGRAVAAVIIELQNGGCLECYPLFFIQTLYQAAGVTMDLAQGNHDPILEENLSIFRSALQHFQPRWQLADVFLNILDTKETIIMASA</sequence>
<organism evidence="1 2">
    <name type="scientific">Zarea fungicola</name>
    <dbReference type="NCBI Taxonomy" id="93591"/>
    <lineage>
        <taxon>Eukaryota</taxon>
        <taxon>Fungi</taxon>
        <taxon>Dikarya</taxon>
        <taxon>Ascomycota</taxon>
        <taxon>Pezizomycotina</taxon>
        <taxon>Sordariomycetes</taxon>
        <taxon>Hypocreomycetidae</taxon>
        <taxon>Hypocreales</taxon>
        <taxon>Cordycipitaceae</taxon>
        <taxon>Zarea</taxon>
    </lineage>
</organism>
<keyword evidence="2" id="KW-1185">Reference proteome</keyword>
<accession>A0ACC1MAC7</accession>
<comment type="caution">
    <text evidence="1">The sequence shown here is derived from an EMBL/GenBank/DDBJ whole genome shotgun (WGS) entry which is preliminary data.</text>
</comment>
<evidence type="ECO:0000313" key="2">
    <source>
        <dbReference type="Proteomes" id="UP001143910"/>
    </source>
</evidence>
<proteinExistence type="predicted"/>